<keyword evidence="9" id="KW-1185">Reference proteome</keyword>
<dbReference type="Pfam" id="PF02321">
    <property type="entry name" value="OEP"/>
    <property type="match status" value="1"/>
</dbReference>
<evidence type="ECO:0000256" key="4">
    <source>
        <dbReference type="ARBA" id="ARBA00022452"/>
    </source>
</evidence>
<evidence type="ECO:0000313" key="9">
    <source>
        <dbReference type="Proteomes" id="UP001139646"/>
    </source>
</evidence>
<accession>A0ABS9X4C6</accession>
<name>A0ABS9X4C6_9GAMM</name>
<reference evidence="8" key="1">
    <citation type="submission" date="2022-01" db="EMBL/GenBank/DDBJ databases">
        <title>Colwellia maritima, isolated from seawater.</title>
        <authorList>
            <person name="Kristyanto S."/>
            <person name="Jung J."/>
            <person name="Jeon C.O."/>
        </authorList>
    </citation>
    <scope>NUCLEOTIDE SEQUENCE</scope>
    <source>
        <strain evidence="8">MSW7</strain>
    </source>
</reference>
<evidence type="ECO:0000256" key="1">
    <source>
        <dbReference type="ARBA" id="ARBA00004442"/>
    </source>
</evidence>
<dbReference type="Proteomes" id="UP001139646">
    <property type="component" value="Unassembled WGS sequence"/>
</dbReference>
<keyword evidence="4" id="KW-1134">Transmembrane beta strand</keyword>
<dbReference type="RefSeq" id="WP_242287680.1">
    <property type="nucleotide sequence ID" value="NZ_JAKKSL010000004.1"/>
</dbReference>
<dbReference type="InterPro" id="IPR051906">
    <property type="entry name" value="TolC-like"/>
</dbReference>
<keyword evidence="6" id="KW-0472">Membrane</keyword>
<dbReference type="PANTHER" id="PTHR30026">
    <property type="entry name" value="OUTER MEMBRANE PROTEIN TOLC"/>
    <property type="match status" value="1"/>
</dbReference>
<evidence type="ECO:0000256" key="6">
    <source>
        <dbReference type="ARBA" id="ARBA00023136"/>
    </source>
</evidence>
<protein>
    <submittedName>
        <fullName evidence="8">TolC family protein</fullName>
    </submittedName>
</protein>
<comment type="similarity">
    <text evidence="2">Belongs to the outer membrane factor (OMF) (TC 1.B.17) family.</text>
</comment>
<keyword evidence="7" id="KW-0998">Cell outer membrane</keyword>
<dbReference type="SUPFAM" id="SSF56954">
    <property type="entry name" value="Outer membrane efflux proteins (OEP)"/>
    <property type="match status" value="1"/>
</dbReference>
<keyword evidence="3" id="KW-0813">Transport</keyword>
<evidence type="ECO:0000256" key="2">
    <source>
        <dbReference type="ARBA" id="ARBA00007613"/>
    </source>
</evidence>
<dbReference type="InterPro" id="IPR003423">
    <property type="entry name" value="OMP_efflux"/>
</dbReference>
<evidence type="ECO:0000256" key="5">
    <source>
        <dbReference type="ARBA" id="ARBA00022692"/>
    </source>
</evidence>
<evidence type="ECO:0000313" key="8">
    <source>
        <dbReference type="EMBL" id="MCI2285039.1"/>
    </source>
</evidence>
<sequence length="290" mass="33053">MNYQKLSVKRSQLNLEVAESRYSLGLVAKTDIYRAKLSLISAKSRAQNDNKNVKSLLRNLSDLGGGNVSFTKDQISNSIDQLFYSLPLDYVAVAMGNRGDVRALALDLKLANLSLYKAEKQLLPDIKFTAEVNKYLNGFENDTGSFQDDVNWNVGVSYQTGFNLDNEKNNYLKQKIAYRALLRQQKSTRRRVKDEIMNLADTIRLIQEQQLLSEERLTQATNAVDLAQLRYERGLSNNLDLMDAEDELQQVEVELIRQQANLTKNMINFAQAMGILSIEWLNNVYKSKPI</sequence>
<comment type="caution">
    <text evidence="8">The sequence shown here is derived from an EMBL/GenBank/DDBJ whole genome shotgun (WGS) entry which is preliminary data.</text>
</comment>
<dbReference type="PANTHER" id="PTHR30026:SF20">
    <property type="entry name" value="OUTER MEMBRANE PROTEIN TOLC"/>
    <property type="match status" value="1"/>
</dbReference>
<evidence type="ECO:0000256" key="3">
    <source>
        <dbReference type="ARBA" id="ARBA00022448"/>
    </source>
</evidence>
<comment type="subcellular location">
    <subcellularLocation>
        <location evidence="1">Cell outer membrane</location>
    </subcellularLocation>
</comment>
<gene>
    <name evidence="8" type="ORF">L3081_18635</name>
</gene>
<proteinExistence type="inferred from homology"/>
<evidence type="ECO:0000256" key="7">
    <source>
        <dbReference type="ARBA" id="ARBA00023237"/>
    </source>
</evidence>
<dbReference type="EMBL" id="JAKKSL010000004">
    <property type="protein sequence ID" value="MCI2285039.1"/>
    <property type="molecule type" value="Genomic_DNA"/>
</dbReference>
<keyword evidence="5" id="KW-0812">Transmembrane</keyword>
<dbReference type="Gene3D" id="1.20.1600.10">
    <property type="entry name" value="Outer membrane efflux proteins (OEP)"/>
    <property type="match status" value="1"/>
</dbReference>
<organism evidence="8 9">
    <name type="scientific">Colwellia maritima</name>
    <dbReference type="NCBI Taxonomy" id="2912588"/>
    <lineage>
        <taxon>Bacteria</taxon>
        <taxon>Pseudomonadati</taxon>
        <taxon>Pseudomonadota</taxon>
        <taxon>Gammaproteobacteria</taxon>
        <taxon>Alteromonadales</taxon>
        <taxon>Colwelliaceae</taxon>
        <taxon>Colwellia</taxon>
    </lineage>
</organism>